<evidence type="ECO:0000313" key="3">
    <source>
        <dbReference type="EMBL" id="KAK7031720.1"/>
    </source>
</evidence>
<keyword evidence="4" id="KW-1185">Reference proteome</keyword>
<comment type="caution">
    <text evidence="3">The sequence shown here is derived from an EMBL/GenBank/DDBJ whole genome shotgun (WGS) entry which is preliminary data.</text>
</comment>
<gene>
    <name evidence="3" type="ORF">R3P38DRAFT_2521771</name>
</gene>
<evidence type="ECO:0000313" key="4">
    <source>
        <dbReference type="Proteomes" id="UP001362999"/>
    </source>
</evidence>
<keyword evidence="2" id="KW-0472">Membrane</keyword>
<proteinExistence type="predicted"/>
<feature type="transmembrane region" description="Helical" evidence="2">
    <location>
        <begin position="172"/>
        <end position="195"/>
    </location>
</feature>
<feature type="transmembrane region" description="Helical" evidence="2">
    <location>
        <begin position="66"/>
        <end position="86"/>
    </location>
</feature>
<evidence type="ECO:0008006" key="5">
    <source>
        <dbReference type="Google" id="ProtNLM"/>
    </source>
</evidence>
<dbReference type="EMBL" id="JAWWNJ010000024">
    <property type="protein sequence ID" value="KAK7031720.1"/>
    <property type="molecule type" value="Genomic_DNA"/>
</dbReference>
<feature type="transmembrane region" description="Helical" evidence="2">
    <location>
        <begin position="98"/>
        <end position="118"/>
    </location>
</feature>
<evidence type="ECO:0000256" key="1">
    <source>
        <dbReference type="SAM" id="MobiDB-lite"/>
    </source>
</evidence>
<name>A0AAW0C138_9AGAR</name>
<feature type="transmembrane region" description="Helical" evidence="2">
    <location>
        <begin position="29"/>
        <end position="46"/>
    </location>
</feature>
<keyword evidence="2" id="KW-1133">Transmembrane helix</keyword>
<keyword evidence="2" id="KW-0812">Transmembrane</keyword>
<feature type="transmembrane region" description="Helical" evidence="2">
    <location>
        <begin position="232"/>
        <end position="251"/>
    </location>
</feature>
<accession>A0AAW0C138</accession>
<feature type="region of interest" description="Disordered" evidence="1">
    <location>
        <begin position="304"/>
        <end position="324"/>
    </location>
</feature>
<reference evidence="3 4" key="1">
    <citation type="journal article" date="2024" name="J Genomics">
        <title>Draft genome sequencing and assembly of Favolaschia claudopus CIRM-BRFM 2984 isolated from oak limbs.</title>
        <authorList>
            <person name="Navarro D."/>
            <person name="Drula E."/>
            <person name="Chaduli D."/>
            <person name="Cazenave R."/>
            <person name="Ahrendt S."/>
            <person name="Wang J."/>
            <person name="Lipzen A."/>
            <person name="Daum C."/>
            <person name="Barry K."/>
            <person name="Grigoriev I.V."/>
            <person name="Favel A."/>
            <person name="Rosso M.N."/>
            <person name="Martin F."/>
        </authorList>
    </citation>
    <scope>NUCLEOTIDE SEQUENCE [LARGE SCALE GENOMIC DNA]</scope>
    <source>
        <strain evidence="3 4">CIRM-BRFM 2984</strain>
    </source>
</reference>
<feature type="transmembrane region" description="Helical" evidence="2">
    <location>
        <begin position="130"/>
        <end position="152"/>
    </location>
</feature>
<evidence type="ECO:0000256" key="2">
    <source>
        <dbReference type="SAM" id="Phobius"/>
    </source>
</evidence>
<organism evidence="3 4">
    <name type="scientific">Favolaschia claudopus</name>
    <dbReference type="NCBI Taxonomy" id="2862362"/>
    <lineage>
        <taxon>Eukaryota</taxon>
        <taxon>Fungi</taxon>
        <taxon>Dikarya</taxon>
        <taxon>Basidiomycota</taxon>
        <taxon>Agaricomycotina</taxon>
        <taxon>Agaricomycetes</taxon>
        <taxon>Agaricomycetidae</taxon>
        <taxon>Agaricales</taxon>
        <taxon>Marasmiineae</taxon>
        <taxon>Mycenaceae</taxon>
        <taxon>Favolaschia</taxon>
    </lineage>
</organism>
<protein>
    <recommendedName>
        <fullName evidence="5">Transmembrane protein</fullName>
    </recommendedName>
</protein>
<dbReference type="Proteomes" id="UP001362999">
    <property type="component" value="Unassembled WGS sequence"/>
</dbReference>
<dbReference type="AlphaFoldDB" id="A0AAW0C138"/>
<sequence length="353" mass="39093">MAALNLTTLPNPLTPYALLPPEIAHQTQIGSYILIGTLGAYIWDILSNINNDYKLLFEYRVGVSTLVYFFSSRLWSLLFILSSAMFETYPLVHCSLAQTLVEVCFAIAVPSTSLLFVLRARAIFDRNPSLIFLFFLVWLSVVASAATTPTAITATNIGHTPFCINIGVKAYAGAAGITPLVNDTFIFLAISWRLFRNSYADTRTSLRGSVRAFITGEYLPQFSRALLKDGQLYYLITVTANTLTVVMFYNTRVAPTYRVMFTVCNIMVTNAMACNVFRNTKFGFHRRIATTSQIMSGVSASTSIPLTVPSPRSRESNRTRTATSANAIHVNKIVEQVLSYEPVPEQGKLGRAL</sequence>
<feature type="transmembrane region" description="Helical" evidence="2">
    <location>
        <begin position="257"/>
        <end position="277"/>
    </location>
</feature>